<dbReference type="Gene3D" id="3.40.190.170">
    <property type="entry name" value="Bacterial extracellular solute-binding protein, family 7"/>
    <property type="match status" value="1"/>
</dbReference>
<comment type="caution">
    <text evidence="3">The sequence shown here is derived from an EMBL/GenBank/DDBJ whole genome shotgun (WGS) entry which is preliminary data.</text>
</comment>
<evidence type="ECO:0000313" key="4">
    <source>
        <dbReference type="Proteomes" id="UP001169006"/>
    </source>
</evidence>
<dbReference type="InterPro" id="IPR038404">
    <property type="entry name" value="TRAP_DctP_sf"/>
</dbReference>
<dbReference type="NCBIfam" id="NF037995">
    <property type="entry name" value="TRAP_S1"/>
    <property type="match status" value="1"/>
</dbReference>
<name>A0ABT8STI6_9HYPH</name>
<accession>A0ABT8STI6</accession>
<organism evidence="3 4">
    <name type="scientific">Rhizobium oryzicola</name>
    <dbReference type="NCBI Taxonomy" id="1232668"/>
    <lineage>
        <taxon>Bacteria</taxon>
        <taxon>Pseudomonadati</taxon>
        <taxon>Pseudomonadota</taxon>
        <taxon>Alphaproteobacteria</taxon>
        <taxon>Hyphomicrobiales</taxon>
        <taxon>Rhizobiaceae</taxon>
        <taxon>Rhizobium/Agrobacterium group</taxon>
        <taxon>Rhizobium</taxon>
    </lineage>
</organism>
<reference evidence="3" key="1">
    <citation type="journal article" date="2015" name="Int. J. Syst. Evol. Microbiol.">
        <title>Rhizobium oryzicola sp. nov., potential plant-growth-promoting endophytic bacteria isolated from rice roots.</title>
        <authorList>
            <person name="Zhang X.X."/>
            <person name="Gao J.S."/>
            <person name="Cao Y.H."/>
            <person name="Sheirdil R.A."/>
            <person name="Wang X.C."/>
            <person name="Zhang L."/>
        </authorList>
    </citation>
    <scope>NUCLEOTIDE SEQUENCE</scope>
    <source>
        <strain evidence="3">05753</strain>
    </source>
</reference>
<sequence length="339" mass="36267">MSNIRGLNRRTLLAAGTLSFVTSFTGRSHAAVTAPPRVLRIAFTGALTSQMGESAKALAKSFAEASKGQVRIDLYSSGALGGEREITEDLQAGTLDLAVASSAGFAAPTIAPKLGVFDIPFLFRDLNHARATLDGPIGAEALTAMKGTGVVGLAWAENGLRQISSMDKPVRTPADLQGVKIRVPQSEVMVAGFQALGADAQPYSFVELYAALADGTFKAQENPVATIRASNFDKVQKYLSLTGHCYSAAMIMISERVYKTFSPEEQELLRQCAVKAAPLSRAFNDQGQKADIEELARRGMTVVTDVDRAAFTSAMSKVRDKFETLFGKDTLSAIERYKG</sequence>
<dbReference type="InterPro" id="IPR018389">
    <property type="entry name" value="DctP_fam"/>
</dbReference>
<dbReference type="PANTHER" id="PTHR33376:SF2">
    <property type="entry name" value="DICARBOXYLATE-BINDING PERIPLASMIC PROTEIN"/>
    <property type="match status" value="1"/>
</dbReference>
<keyword evidence="1 2" id="KW-0732">Signal</keyword>
<protein>
    <submittedName>
        <fullName evidence="3">DctP family TRAP transporter solute-binding subunit</fullName>
    </submittedName>
</protein>
<reference evidence="3" key="2">
    <citation type="submission" date="2023-07" db="EMBL/GenBank/DDBJ databases">
        <authorList>
            <person name="Sun H."/>
        </authorList>
    </citation>
    <scope>NUCLEOTIDE SEQUENCE</scope>
    <source>
        <strain evidence="3">05753</strain>
    </source>
</reference>
<dbReference type="NCBIfam" id="TIGR00787">
    <property type="entry name" value="dctP"/>
    <property type="match status" value="1"/>
</dbReference>
<dbReference type="EMBL" id="JAUKWQ010000001">
    <property type="protein sequence ID" value="MDO1581747.1"/>
    <property type="molecule type" value="Genomic_DNA"/>
</dbReference>
<proteinExistence type="predicted"/>
<dbReference type="PANTHER" id="PTHR33376">
    <property type="match status" value="1"/>
</dbReference>
<feature type="chain" id="PRO_5046823838" evidence="2">
    <location>
        <begin position="31"/>
        <end position="339"/>
    </location>
</feature>
<gene>
    <name evidence="3" type="ORF">Q2T52_06505</name>
</gene>
<dbReference type="Proteomes" id="UP001169006">
    <property type="component" value="Unassembled WGS sequence"/>
</dbReference>
<evidence type="ECO:0000256" key="2">
    <source>
        <dbReference type="SAM" id="SignalP"/>
    </source>
</evidence>
<dbReference type="InterPro" id="IPR004682">
    <property type="entry name" value="TRAP_DctP"/>
</dbReference>
<keyword evidence="4" id="KW-1185">Reference proteome</keyword>
<feature type="signal peptide" evidence="2">
    <location>
        <begin position="1"/>
        <end position="30"/>
    </location>
</feature>
<evidence type="ECO:0000256" key="1">
    <source>
        <dbReference type="ARBA" id="ARBA00022729"/>
    </source>
</evidence>
<dbReference type="PIRSF" id="PIRSF006470">
    <property type="entry name" value="DctB"/>
    <property type="match status" value="1"/>
</dbReference>
<evidence type="ECO:0000313" key="3">
    <source>
        <dbReference type="EMBL" id="MDO1581747.1"/>
    </source>
</evidence>
<dbReference type="RefSeq" id="WP_302075836.1">
    <property type="nucleotide sequence ID" value="NZ_JAUKWQ010000001.1"/>
</dbReference>
<dbReference type="Pfam" id="PF03480">
    <property type="entry name" value="DctP"/>
    <property type="match status" value="1"/>
</dbReference>